<dbReference type="AlphaFoldDB" id="A0A7W4FFI7"/>
<organism evidence="2 3">
    <name type="scientific">Gluconacetobacter diazotrophicus</name>
    <name type="common">Acetobacter diazotrophicus</name>
    <dbReference type="NCBI Taxonomy" id="33996"/>
    <lineage>
        <taxon>Bacteria</taxon>
        <taxon>Pseudomonadati</taxon>
        <taxon>Pseudomonadota</taxon>
        <taxon>Alphaproteobacteria</taxon>
        <taxon>Acetobacterales</taxon>
        <taxon>Acetobacteraceae</taxon>
        <taxon>Gluconacetobacter</taxon>
    </lineage>
</organism>
<evidence type="ECO:0000256" key="1">
    <source>
        <dbReference type="SAM" id="Phobius"/>
    </source>
</evidence>
<gene>
    <name evidence="2" type="ORF">HLH33_09810</name>
</gene>
<protein>
    <submittedName>
        <fullName evidence="2">Uncharacterized protein</fullName>
    </submittedName>
</protein>
<proteinExistence type="predicted"/>
<reference evidence="2 3" key="1">
    <citation type="submission" date="2020-04" db="EMBL/GenBank/DDBJ databases">
        <title>Description of novel Gluconacetobacter.</title>
        <authorList>
            <person name="Sombolestani A."/>
        </authorList>
    </citation>
    <scope>NUCLEOTIDE SEQUENCE [LARGE SCALE GENOMIC DNA]</scope>
    <source>
        <strain evidence="2 3">LMG 7603</strain>
    </source>
</reference>
<keyword evidence="1" id="KW-1133">Transmembrane helix</keyword>
<name>A0A7W4FFI7_GLUDI</name>
<dbReference type="RefSeq" id="WP_183115830.1">
    <property type="nucleotide sequence ID" value="NZ_JABEQG010000016.1"/>
</dbReference>
<sequence length="205" mass="22190">MTEAEGQARERLLYALHEAGIDAGSPLGLLLTQMLESAEALTVEARATRQSLMEVLSASEAELSDLKASLVEGCTVVSDLRSAGETRLRNQELQMQREHQDVVAKMVAATTIGLRDAVFGQLRQQLPIAEREFFHEARWRSWARMAGAAAIVLTIGALAGMALTWRDARVGAWCGDRLHIYRSSGGTAYCHIPDLDGVGPGSGTQ</sequence>
<keyword evidence="1" id="KW-0812">Transmembrane</keyword>
<feature type="transmembrane region" description="Helical" evidence="1">
    <location>
        <begin position="141"/>
        <end position="163"/>
    </location>
</feature>
<dbReference type="Proteomes" id="UP000550787">
    <property type="component" value="Unassembled WGS sequence"/>
</dbReference>
<accession>A0A7W4FFI7</accession>
<dbReference type="EMBL" id="JABEQG010000016">
    <property type="protein sequence ID" value="MBB2156599.1"/>
    <property type="molecule type" value="Genomic_DNA"/>
</dbReference>
<evidence type="ECO:0000313" key="3">
    <source>
        <dbReference type="Proteomes" id="UP000550787"/>
    </source>
</evidence>
<keyword evidence="1" id="KW-0472">Membrane</keyword>
<evidence type="ECO:0000313" key="2">
    <source>
        <dbReference type="EMBL" id="MBB2156599.1"/>
    </source>
</evidence>
<comment type="caution">
    <text evidence="2">The sequence shown here is derived from an EMBL/GenBank/DDBJ whole genome shotgun (WGS) entry which is preliminary data.</text>
</comment>